<dbReference type="Gene3D" id="3.80.10.10">
    <property type="entry name" value="Ribonuclease Inhibitor"/>
    <property type="match status" value="1"/>
</dbReference>
<organism evidence="5 6">
    <name type="scientific">Brachionus calyciflorus</name>
    <dbReference type="NCBI Taxonomy" id="104777"/>
    <lineage>
        <taxon>Eukaryota</taxon>
        <taxon>Metazoa</taxon>
        <taxon>Spiralia</taxon>
        <taxon>Gnathifera</taxon>
        <taxon>Rotifera</taxon>
        <taxon>Eurotatoria</taxon>
        <taxon>Monogononta</taxon>
        <taxon>Pseudotrocha</taxon>
        <taxon>Ploima</taxon>
        <taxon>Brachionidae</taxon>
        <taxon>Brachionus</taxon>
    </lineage>
</organism>
<gene>
    <name evidence="5" type="ORF">OXX778_LOCUS18070</name>
</gene>
<protein>
    <submittedName>
        <fullName evidence="5">Uncharacterized protein</fullName>
    </submittedName>
</protein>
<keyword evidence="3" id="KW-0175">Coiled coil</keyword>
<dbReference type="AlphaFoldDB" id="A0A814JFF0"/>
<keyword evidence="4" id="KW-0472">Membrane</keyword>
<feature type="non-terminal residue" evidence="5">
    <location>
        <position position="506"/>
    </location>
</feature>
<dbReference type="EMBL" id="CAJNOC010004844">
    <property type="protein sequence ID" value="CAF1035150.1"/>
    <property type="molecule type" value="Genomic_DNA"/>
</dbReference>
<evidence type="ECO:0000313" key="6">
    <source>
        <dbReference type="Proteomes" id="UP000663879"/>
    </source>
</evidence>
<keyword evidence="4" id="KW-0812">Transmembrane</keyword>
<accession>A0A814JFF0</accession>
<reference evidence="5" key="1">
    <citation type="submission" date="2021-02" db="EMBL/GenBank/DDBJ databases">
        <authorList>
            <person name="Nowell W R."/>
        </authorList>
    </citation>
    <scope>NUCLEOTIDE SEQUENCE</scope>
    <source>
        <strain evidence="5">Ploen Becks lab</strain>
    </source>
</reference>
<comment type="caution">
    <text evidence="5">The sequence shown here is derived from an EMBL/GenBank/DDBJ whole genome shotgun (WGS) entry which is preliminary data.</text>
</comment>
<dbReference type="InterPro" id="IPR050333">
    <property type="entry name" value="SLRP"/>
</dbReference>
<dbReference type="OrthoDB" id="1055097at2759"/>
<dbReference type="InterPro" id="IPR032675">
    <property type="entry name" value="LRR_dom_sf"/>
</dbReference>
<dbReference type="PROSITE" id="PS51450">
    <property type="entry name" value="LRR"/>
    <property type="match status" value="1"/>
</dbReference>
<feature type="transmembrane region" description="Helical" evidence="4">
    <location>
        <begin position="366"/>
        <end position="383"/>
    </location>
</feature>
<name>A0A814JFF0_9BILA</name>
<dbReference type="InterPro" id="IPR003591">
    <property type="entry name" value="Leu-rich_rpt_typical-subtyp"/>
</dbReference>
<keyword evidence="6" id="KW-1185">Reference proteome</keyword>
<dbReference type="SMART" id="SM00369">
    <property type="entry name" value="LRR_TYP"/>
    <property type="match status" value="3"/>
</dbReference>
<dbReference type="Pfam" id="PF13855">
    <property type="entry name" value="LRR_8"/>
    <property type="match status" value="1"/>
</dbReference>
<keyword evidence="2" id="KW-0677">Repeat</keyword>
<keyword evidence="4" id="KW-1133">Transmembrane helix</keyword>
<evidence type="ECO:0000256" key="2">
    <source>
        <dbReference type="ARBA" id="ARBA00022737"/>
    </source>
</evidence>
<feature type="coiled-coil region" evidence="3">
    <location>
        <begin position="7"/>
        <end position="41"/>
    </location>
</feature>
<evidence type="ECO:0000256" key="3">
    <source>
        <dbReference type="SAM" id="Coils"/>
    </source>
</evidence>
<dbReference type="Proteomes" id="UP000663879">
    <property type="component" value="Unassembled WGS sequence"/>
</dbReference>
<evidence type="ECO:0000256" key="1">
    <source>
        <dbReference type="ARBA" id="ARBA00022614"/>
    </source>
</evidence>
<evidence type="ECO:0000256" key="4">
    <source>
        <dbReference type="SAM" id="Phobius"/>
    </source>
</evidence>
<dbReference type="SUPFAM" id="SSF52058">
    <property type="entry name" value="L domain-like"/>
    <property type="match status" value="2"/>
</dbReference>
<proteinExistence type="predicted"/>
<feature type="transmembrane region" description="Helical" evidence="4">
    <location>
        <begin position="472"/>
        <end position="492"/>
    </location>
</feature>
<dbReference type="PANTHER" id="PTHR45712">
    <property type="entry name" value="AGAP008170-PA"/>
    <property type="match status" value="1"/>
</dbReference>
<dbReference type="InterPro" id="IPR001611">
    <property type="entry name" value="Leu-rich_rpt"/>
</dbReference>
<keyword evidence="1" id="KW-0433">Leucine-rich repeat</keyword>
<evidence type="ECO:0000313" key="5">
    <source>
        <dbReference type="EMBL" id="CAF1035150.1"/>
    </source>
</evidence>
<dbReference type="PANTHER" id="PTHR45712:SF22">
    <property type="entry name" value="INSULIN-LIKE GROWTH FACTOR-BINDING PROTEIN COMPLEX ACID LABILE SUBUNIT"/>
    <property type="match status" value="1"/>
</dbReference>
<sequence>MSASIHLEKEQLKIENQALNIGDLEKELKTYKDNLQQIQIINCSIKRLDKEIFKDLKHLKILELDENLIEELPEKIFENNTNLQKISIKNNKLKEVDLDTFCSLSKLEILDLSKNKINCIRGSYSTKIPCIFDFSFNEIPRLELNWFKMSLSEFSIYQLNFESNKINNIKYCDTLGGSVINLMKNPIEEIFFQDDFYQHINGIKIENSYFEKLLQKLFSASDQKLFISKIYNYDNDGCKNSLILLWLIKEKKFENYDLLFDDSFVLDLEIINVWLNQNHVTISEGKIFRDLFYLYLKSDNLKLINSLLPLKSILNVCFRNDSKYLGIINQNLYEPNVITPDDLIINVTNYYIKIIKCFKMVRKNNNISLAFYLVCLLNLFIVTKKINSSDLSIELLQIFSDWKEFEDYIFIFLRDLKQKKWDNYIDELIFNFYLYDETEKHYLEYAIQEPNKSFYNMVEKKIEQKWNTFIRIFYYAKLLVFVIFLIIFTLHVENIEDNDLDSYGII</sequence>